<keyword evidence="2" id="KW-1185">Reference proteome</keyword>
<gene>
    <name evidence="1" type="ORF">HNQ47_000640</name>
</gene>
<protein>
    <submittedName>
        <fullName evidence="1">Uncharacterized protein</fullName>
    </submittedName>
</protein>
<reference evidence="1 2" key="1">
    <citation type="submission" date="2020-08" db="EMBL/GenBank/DDBJ databases">
        <title>Genomic Encyclopedia of Type Strains, Phase IV (KMG-IV): sequencing the most valuable type-strain genomes for metagenomic binning, comparative biology and taxonomic classification.</title>
        <authorList>
            <person name="Goeker M."/>
        </authorList>
    </citation>
    <scope>NUCLEOTIDE SEQUENCE [LARGE SCALE GENOMIC DNA]</scope>
    <source>
        <strain evidence="1 2">DSM 25799</strain>
    </source>
</reference>
<evidence type="ECO:0000313" key="1">
    <source>
        <dbReference type="EMBL" id="MBB5182621.1"/>
    </source>
</evidence>
<evidence type="ECO:0000313" key="2">
    <source>
        <dbReference type="Proteomes" id="UP000539953"/>
    </source>
</evidence>
<accession>A0A7W8FVV7</accession>
<name>A0A7W8FVV7_9FIRM</name>
<dbReference type="EMBL" id="JACHHK010000002">
    <property type="protein sequence ID" value="MBB5182621.1"/>
    <property type="molecule type" value="Genomic_DNA"/>
</dbReference>
<dbReference type="AlphaFoldDB" id="A0A7W8FVV7"/>
<dbReference type="Proteomes" id="UP000539953">
    <property type="component" value="Unassembled WGS sequence"/>
</dbReference>
<sequence length="43" mass="5069">MRDPVNARKIAEMILAYYQLKNEKLGNEKDLKKQSEFDTLTKP</sequence>
<organism evidence="1 2">
    <name type="scientific">Catenisphaera adipataccumulans</name>
    <dbReference type="NCBI Taxonomy" id="700500"/>
    <lineage>
        <taxon>Bacteria</taxon>
        <taxon>Bacillati</taxon>
        <taxon>Bacillota</taxon>
        <taxon>Erysipelotrichia</taxon>
        <taxon>Erysipelotrichales</taxon>
        <taxon>Erysipelotrichaceae</taxon>
        <taxon>Catenisphaera</taxon>
    </lineage>
</organism>
<proteinExistence type="predicted"/>
<comment type="caution">
    <text evidence="1">The sequence shown here is derived from an EMBL/GenBank/DDBJ whole genome shotgun (WGS) entry which is preliminary data.</text>
</comment>